<accession>A0A212KGC1</accession>
<organism evidence="2">
    <name type="scientific">uncultured delta proteobacterium</name>
    <dbReference type="NCBI Taxonomy" id="34034"/>
    <lineage>
        <taxon>Bacteria</taxon>
        <taxon>Deltaproteobacteria</taxon>
        <taxon>environmental samples</taxon>
    </lineage>
</organism>
<feature type="region of interest" description="Disordered" evidence="1">
    <location>
        <begin position="1"/>
        <end position="40"/>
    </location>
</feature>
<evidence type="ECO:0000313" key="2">
    <source>
        <dbReference type="EMBL" id="SBW10770.1"/>
    </source>
</evidence>
<dbReference type="EMBL" id="FLUQ01000007">
    <property type="protein sequence ID" value="SBW10770.1"/>
    <property type="molecule type" value="Genomic_DNA"/>
</dbReference>
<name>A0A212KGC1_9DELT</name>
<sequence length="465" mass="52385">MAEVVVMDNRESDPTALAAEATATGGGKPRKPRATDGGPEILPDMGHYVTLVRKIKHRALVAQWLQHLHPEELPGIEWEHKVCTSYKQSLFTVVASLSGAIRQRLEEAAQRVLLLSDDFGCEAVKSLLSEDDENEQQAVAAAGDKYGRALYLYLCRLADDKDRRFEQAETARQQNKQWKSEAYASHFRGPKAVDITLDDTLKDKLKTAIAAIYPQAPLNDVVIEHFQRRDLTQAEDRGGEDGSAPVWLHTIVVGFNGKETHWDKIVDGEVTTRHDQALQRITFSYEPSTGALSVFCDDRNARQELAKALRDVVLASDTEIAEMPLREFSLKAFGSAEVFNLLKPEPGDGIERININLIKVAKCLEQQGEDGTLEVTSGMTIHRDRRDQRDVYQVAREDYKQNDLSGFDLVQVKLVLRLAKQKDRRAHNIVVQITAPNGLNDNAKTEDERQLVMRLLKRWHIVTEF</sequence>
<protein>
    <submittedName>
        <fullName evidence="2">Uncharacterized protein</fullName>
    </submittedName>
</protein>
<dbReference type="AlphaFoldDB" id="A0A212KGC1"/>
<gene>
    <name evidence="2" type="ORF">KL86DPRO_70017</name>
</gene>
<proteinExistence type="predicted"/>
<reference evidence="2" key="1">
    <citation type="submission" date="2016-04" db="EMBL/GenBank/DDBJ databases">
        <authorList>
            <person name="Evans L.H."/>
            <person name="Alamgir A."/>
            <person name="Owens N."/>
            <person name="Weber N.D."/>
            <person name="Virtaneva K."/>
            <person name="Barbian K."/>
            <person name="Babar A."/>
            <person name="Rosenke K."/>
        </authorList>
    </citation>
    <scope>NUCLEOTIDE SEQUENCE</scope>
    <source>
        <strain evidence="2">86</strain>
    </source>
</reference>
<evidence type="ECO:0000256" key="1">
    <source>
        <dbReference type="SAM" id="MobiDB-lite"/>
    </source>
</evidence>